<dbReference type="SUPFAM" id="SSF52972">
    <property type="entry name" value="ITPase-like"/>
    <property type="match status" value="1"/>
</dbReference>
<accession>F5RFA9</accession>
<dbReference type="NCBIfam" id="TIGR00172">
    <property type="entry name" value="maf"/>
    <property type="match status" value="1"/>
</dbReference>
<keyword evidence="4" id="KW-0963">Cytoplasm</keyword>
<organism evidence="5 6">
    <name type="scientific">Methyloversatilis universalis (strain ATCC BAA-1314 / DSM 25237 / JCM 13912 / CCUG 52030 / FAM5)</name>
    <dbReference type="NCBI Taxonomy" id="1000565"/>
    <lineage>
        <taxon>Bacteria</taxon>
        <taxon>Pseudomonadati</taxon>
        <taxon>Pseudomonadota</taxon>
        <taxon>Betaproteobacteria</taxon>
        <taxon>Nitrosomonadales</taxon>
        <taxon>Sterolibacteriaceae</taxon>
        <taxon>Methyloversatilis</taxon>
    </lineage>
</organism>
<feature type="active site" description="Proton acceptor" evidence="4">
    <location>
        <position position="89"/>
    </location>
</feature>
<evidence type="ECO:0000256" key="2">
    <source>
        <dbReference type="ARBA" id="ARBA00022801"/>
    </source>
</evidence>
<keyword evidence="6" id="KW-1185">Reference proteome</keyword>
<keyword evidence="2 4" id="KW-0378">Hydrolase</keyword>
<comment type="catalytic activity">
    <reaction evidence="4">
        <text>UTP + H2O = UMP + diphosphate + H(+)</text>
        <dbReference type="Rhea" id="RHEA:29395"/>
        <dbReference type="ChEBI" id="CHEBI:15377"/>
        <dbReference type="ChEBI" id="CHEBI:15378"/>
        <dbReference type="ChEBI" id="CHEBI:33019"/>
        <dbReference type="ChEBI" id="CHEBI:46398"/>
        <dbReference type="ChEBI" id="CHEBI:57865"/>
        <dbReference type="EC" id="3.6.1.9"/>
    </reaction>
</comment>
<dbReference type="AlphaFoldDB" id="F5RFA9"/>
<dbReference type="PANTHER" id="PTHR43213:SF5">
    <property type="entry name" value="BIFUNCTIONAL DTTP_UTP PYROPHOSPHATASE_METHYLTRANSFERASE PROTEIN-RELATED"/>
    <property type="match status" value="1"/>
</dbReference>
<proteinExistence type="inferred from homology"/>
<protein>
    <recommendedName>
        <fullName evidence="4">dTTP/UTP pyrophosphatase</fullName>
        <shortName evidence="4">dTTPase/UTPase</shortName>
        <ecNumber evidence="4">3.6.1.9</ecNumber>
    </recommendedName>
    <alternativeName>
        <fullName evidence="4">Nucleoside triphosphate pyrophosphatase</fullName>
    </alternativeName>
    <alternativeName>
        <fullName evidence="4">Nucleotide pyrophosphatase</fullName>
        <shortName evidence="4">Nucleotide PPase</shortName>
    </alternativeName>
</protein>
<evidence type="ECO:0000313" key="6">
    <source>
        <dbReference type="Proteomes" id="UP000005019"/>
    </source>
</evidence>
<feature type="site" description="Important for substrate specificity" evidence="4">
    <location>
        <position position="172"/>
    </location>
</feature>
<dbReference type="InterPro" id="IPR003697">
    <property type="entry name" value="Maf-like"/>
</dbReference>
<comment type="caution">
    <text evidence="5">The sequence shown here is derived from an EMBL/GenBank/DDBJ whole genome shotgun (WGS) entry which is preliminary data.</text>
</comment>
<dbReference type="PIRSF" id="PIRSF006305">
    <property type="entry name" value="Maf"/>
    <property type="match status" value="1"/>
</dbReference>
<dbReference type="CDD" id="cd00555">
    <property type="entry name" value="Maf"/>
    <property type="match status" value="1"/>
</dbReference>
<dbReference type="EC" id="3.6.1.9" evidence="4"/>
<dbReference type="GO" id="GO:0036221">
    <property type="term" value="F:UTP diphosphatase activity"/>
    <property type="evidence" value="ECO:0007669"/>
    <property type="project" value="RHEA"/>
</dbReference>
<comment type="cofactor">
    <cofactor evidence="1 4">
        <name>a divalent metal cation</name>
        <dbReference type="ChEBI" id="CHEBI:60240"/>
    </cofactor>
</comment>
<evidence type="ECO:0000256" key="1">
    <source>
        <dbReference type="ARBA" id="ARBA00001968"/>
    </source>
</evidence>
<dbReference type="GO" id="GO:0036218">
    <property type="term" value="F:dTTP diphosphatase activity"/>
    <property type="evidence" value="ECO:0007669"/>
    <property type="project" value="RHEA"/>
</dbReference>
<feature type="site" description="Important for substrate specificity" evidence="4">
    <location>
        <position position="19"/>
    </location>
</feature>
<dbReference type="Pfam" id="PF02545">
    <property type="entry name" value="Maf"/>
    <property type="match status" value="1"/>
</dbReference>
<dbReference type="GO" id="GO:0005737">
    <property type="term" value="C:cytoplasm"/>
    <property type="evidence" value="ECO:0007669"/>
    <property type="project" value="UniProtKB-SubCell"/>
</dbReference>
<dbReference type="GO" id="GO:0009117">
    <property type="term" value="P:nucleotide metabolic process"/>
    <property type="evidence" value="ECO:0007669"/>
    <property type="project" value="UniProtKB-KW"/>
</dbReference>
<reference evidence="5 6" key="1">
    <citation type="journal article" date="2011" name="J. Bacteriol.">
        <title>Genome sequence of Methyloversatilis universalis FAM5T, a methylotrophic representative of the order Rhodocyclales.</title>
        <authorList>
            <person name="Kittichotirat W."/>
            <person name="Good N.M."/>
            <person name="Hall R."/>
            <person name="Bringel F."/>
            <person name="Lajus A."/>
            <person name="Medigue C."/>
            <person name="Smalley N.E."/>
            <person name="Beck D."/>
            <person name="Bumgarner R."/>
            <person name="Vuilleumier S."/>
            <person name="Kalyuzhnaya M.G."/>
        </authorList>
    </citation>
    <scope>NUCLEOTIDE SEQUENCE [LARGE SCALE GENOMIC DNA]</scope>
    <source>
        <strain evidence="6">ATCC BAA-1314 / JCM 13912 / FAM5</strain>
    </source>
</reference>
<comment type="function">
    <text evidence="4">Nucleoside triphosphate pyrophosphatase that hydrolyzes dTTP and UTP. May have a dual role in cell division arrest and in preventing the incorporation of modified nucleotides into cellular nucleic acids.</text>
</comment>
<keyword evidence="3 4" id="KW-0546">Nucleotide metabolism</keyword>
<comment type="catalytic activity">
    <reaction evidence="4">
        <text>dTTP + H2O = dTMP + diphosphate + H(+)</text>
        <dbReference type="Rhea" id="RHEA:28534"/>
        <dbReference type="ChEBI" id="CHEBI:15377"/>
        <dbReference type="ChEBI" id="CHEBI:15378"/>
        <dbReference type="ChEBI" id="CHEBI:33019"/>
        <dbReference type="ChEBI" id="CHEBI:37568"/>
        <dbReference type="ChEBI" id="CHEBI:63528"/>
        <dbReference type="EC" id="3.6.1.9"/>
    </reaction>
</comment>
<dbReference type="OrthoDB" id="9807767at2"/>
<feature type="site" description="Important for substrate specificity" evidence="4">
    <location>
        <position position="90"/>
    </location>
</feature>
<dbReference type="Proteomes" id="UP000005019">
    <property type="component" value="Unassembled WGS sequence"/>
</dbReference>
<evidence type="ECO:0000313" key="5">
    <source>
        <dbReference type="EMBL" id="EGK70765.1"/>
    </source>
</evidence>
<sequence length="208" mass="22620">MSLLNTVPPVLYLASRSPRRRELLTQIAVNFLLLPFRGVPREDIDVSEDVRPGEDAETYVVRVARAKALGGEKRLAWRRLSAGLVLSADTTVELEGDILGKPADAAEATAMLTRLSGSTHRVLTAVAVSDGRRLEHALSISTVRFAPLTARDIERYVLSGEPMDKAGAYGIQGRAGAFVQHVEGSYTGIVGLPLNETWQLLRDFGLDL</sequence>
<dbReference type="HAMAP" id="MF_00528">
    <property type="entry name" value="Maf"/>
    <property type="match status" value="1"/>
</dbReference>
<dbReference type="eggNOG" id="COG0424">
    <property type="taxonomic scope" value="Bacteria"/>
</dbReference>
<dbReference type="STRING" id="1000565.METUNv1_02987"/>
<name>F5RFA9_METUF</name>
<dbReference type="Gene3D" id="3.90.950.10">
    <property type="match status" value="1"/>
</dbReference>
<dbReference type="PANTHER" id="PTHR43213">
    <property type="entry name" value="BIFUNCTIONAL DTTP/UTP PYROPHOSPHATASE/METHYLTRANSFERASE PROTEIN-RELATED"/>
    <property type="match status" value="1"/>
</dbReference>
<evidence type="ECO:0000256" key="4">
    <source>
        <dbReference type="HAMAP-Rule" id="MF_00528"/>
    </source>
</evidence>
<dbReference type="RefSeq" id="WP_008063089.1">
    <property type="nucleotide sequence ID" value="NZ_AFHG01000053.1"/>
</dbReference>
<evidence type="ECO:0000256" key="3">
    <source>
        <dbReference type="ARBA" id="ARBA00023080"/>
    </source>
</evidence>
<comment type="caution">
    <text evidence="4">Lacks conserved residue(s) required for the propagation of feature annotation.</text>
</comment>
<comment type="similarity">
    <text evidence="4">Belongs to the Maf family. YhdE subfamily.</text>
</comment>
<dbReference type="EMBL" id="AFHG01000053">
    <property type="protein sequence ID" value="EGK70765.1"/>
    <property type="molecule type" value="Genomic_DNA"/>
</dbReference>
<comment type="subcellular location">
    <subcellularLocation>
        <location evidence="4">Cytoplasm</location>
    </subcellularLocation>
</comment>
<dbReference type="InterPro" id="IPR029001">
    <property type="entry name" value="ITPase-like_fam"/>
</dbReference>
<gene>
    <name evidence="5" type="ORF">METUNv1_02987</name>
</gene>